<name>A0ABY6N0Q8_9ALTE</name>
<dbReference type="EMBL" id="CP100390">
    <property type="protein sequence ID" value="UZE95691.1"/>
    <property type="molecule type" value="Genomic_DNA"/>
</dbReference>
<accession>A0ABY6N0Q8</accession>
<sequence>MSLFLYCKGSGLTWLREGRLPFVDADTLIDPFVANAPMKQPDGVAAVSEEEYRAELKSQYQALPDALSSLMTFEYFIEQAAQKRASIEAQIRQRSIPDAISLSAKQRKSLTVLGLYERGDNTMLWQYHADNHRGMVMELDQTHEFFTHKQYRGDPQLFIPVKYTQERPLKLKETHPFSPLFTRGEHYQSEREWRIIRPVSVADKSMDFEGQKVYLHRMPTAIIKSVTLGALMSGVLKKSILNLMKSDLRYRHIPVFGSYLDASQYQIHRIQEN</sequence>
<organism evidence="1 2">
    <name type="scientific">Alkalimarinus alittae</name>
    <dbReference type="NCBI Taxonomy" id="2961619"/>
    <lineage>
        <taxon>Bacteria</taxon>
        <taxon>Pseudomonadati</taxon>
        <taxon>Pseudomonadota</taxon>
        <taxon>Gammaproteobacteria</taxon>
        <taxon>Alteromonadales</taxon>
        <taxon>Alteromonadaceae</taxon>
        <taxon>Alkalimarinus</taxon>
    </lineage>
</organism>
<reference evidence="1" key="1">
    <citation type="submission" date="2022-06" db="EMBL/GenBank/DDBJ databases">
        <title>Alkalimarinus sp. nov., isolated from gut of a Alitta virens.</title>
        <authorList>
            <person name="Yang A.I."/>
            <person name="Shin N.-R."/>
        </authorList>
    </citation>
    <scope>NUCLEOTIDE SEQUENCE</scope>
    <source>
        <strain evidence="1">A2M4</strain>
    </source>
</reference>
<dbReference type="Proteomes" id="UP001163739">
    <property type="component" value="Chromosome"/>
</dbReference>
<dbReference type="RefSeq" id="WP_265047181.1">
    <property type="nucleotide sequence ID" value="NZ_CP100390.1"/>
</dbReference>
<proteinExistence type="predicted"/>
<evidence type="ECO:0008006" key="3">
    <source>
        <dbReference type="Google" id="ProtNLM"/>
    </source>
</evidence>
<evidence type="ECO:0000313" key="1">
    <source>
        <dbReference type="EMBL" id="UZE95691.1"/>
    </source>
</evidence>
<evidence type="ECO:0000313" key="2">
    <source>
        <dbReference type="Proteomes" id="UP001163739"/>
    </source>
</evidence>
<protein>
    <recommendedName>
        <fullName evidence="3">DUF2971 domain-containing protein</fullName>
    </recommendedName>
</protein>
<keyword evidence="2" id="KW-1185">Reference proteome</keyword>
<gene>
    <name evidence="1" type="ORF">NKI27_16760</name>
</gene>